<evidence type="ECO:0000256" key="1">
    <source>
        <dbReference type="ARBA" id="ARBA00023186"/>
    </source>
</evidence>
<dbReference type="InterPro" id="IPR008012">
    <property type="entry name" value="Ump1"/>
</dbReference>
<evidence type="ECO:0000313" key="4">
    <source>
        <dbReference type="Proteomes" id="UP001301350"/>
    </source>
</evidence>
<protein>
    <submittedName>
        <fullName evidence="3">Uncharacterized protein</fullName>
    </submittedName>
</protein>
<proteinExistence type="inferred from homology"/>
<gene>
    <name evidence="3" type="ORF">CDCA_CDCA01G0254</name>
</gene>
<dbReference type="PANTHER" id="PTHR12828:SF3">
    <property type="entry name" value="PROTEASOME MATURATION PROTEIN"/>
    <property type="match status" value="1"/>
</dbReference>
<name>A0AAV9IPZ7_CYACA</name>
<dbReference type="GO" id="GO:0005634">
    <property type="term" value="C:nucleus"/>
    <property type="evidence" value="ECO:0007669"/>
    <property type="project" value="TreeGrafter"/>
</dbReference>
<dbReference type="Proteomes" id="UP001301350">
    <property type="component" value="Unassembled WGS sequence"/>
</dbReference>
<keyword evidence="4" id="KW-1185">Reference proteome</keyword>
<organism evidence="3 4">
    <name type="scientific">Cyanidium caldarium</name>
    <name type="common">Red alga</name>
    <dbReference type="NCBI Taxonomy" id="2771"/>
    <lineage>
        <taxon>Eukaryota</taxon>
        <taxon>Rhodophyta</taxon>
        <taxon>Bangiophyceae</taxon>
        <taxon>Cyanidiales</taxon>
        <taxon>Cyanidiaceae</taxon>
        <taxon>Cyanidium</taxon>
    </lineage>
</organism>
<dbReference type="AlphaFoldDB" id="A0AAV9IPZ7"/>
<comment type="caution">
    <text evidence="3">The sequence shown here is derived from an EMBL/GenBank/DDBJ whole genome shotgun (WGS) entry which is preliminary data.</text>
</comment>
<evidence type="ECO:0000256" key="2">
    <source>
        <dbReference type="ARBA" id="ARBA00043974"/>
    </source>
</evidence>
<dbReference type="GO" id="GO:0005737">
    <property type="term" value="C:cytoplasm"/>
    <property type="evidence" value="ECO:0007669"/>
    <property type="project" value="TreeGrafter"/>
</dbReference>
<keyword evidence="1" id="KW-0143">Chaperone</keyword>
<comment type="similarity">
    <text evidence="2">Belongs to the POMP/UMP1 family.</text>
</comment>
<dbReference type="PANTHER" id="PTHR12828">
    <property type="entry name" value="PROTEASOME MATURATION PROTEIN UMP1"/>
    <property type="match status" value="1"/>
</dbReference>
<dbReference type="EMBL" id="JANCYW010000001">
    <property type="protein sequence ID" value="KAK4534229.1"/>
    <property type="molecule type" value="Genomic_DNA"/>
</dbReference>
<dbReference type="GO" id="GO:0043248">
    <property type="term" value="P:proteasome assembly"/>
    <property type="evidence" value="ECO:0007669"/>
    <property type="project" value="InterPro"/>
</dbReference>
<sequence>MDEKPPFQSILDREIVESDPVRDGGVELVKSRVAAPHPVAWSQAEGRRREREERLAWMAHTYGAHVPMRLLMEEEAMRQAQSADGALRDVPSLGWEVLSGALETLEWEEVLDRPEEREGREASGEQLPVHVAMERWHGMARERRML</sequence>
<accession>A0AAV9IPZ7</accession>
<evidence type="ECO:0000313" key="3">
    <source>
        <dbReference type="EMBL" id="KAK4534229.1"/>
    </source>
</evidence>
<dbReference type="Pfam" id="PF05348">
    <property type="entry name" value="UMP1"/>
    <property type="match status" value="1"/>
</dbReference>
<reference evidence="3 4" key="1">
    <citation type="submission" date="2022-07" db="EMBL/GenBank/DDBJ databases">
        <title>Genome-wide signatures of adaptation to extreme environments.</title>
        <authorList>
            <person name="Cho C.H."/>
            <person name="Yoon H.S."/>
        </authorList>
    </citation>
    <scope>NUCLEOTIDE SEQUENCE [LARGE SCALE GENOMIC DNA]</scope>
    <source>
        <strain evidence="3 4">DBV 063 E5</strain>
    </source>
</reference>